<gene>
    <name evidence="1" type="ORF">UFOVP69_57</name>
</gene>
<name>A0A6J5KZ07_9CAUD</name>
<accession>A0A6J5KZ07</accession>
<organism evidence="1">
    <name type="scientific">uncultured Caudovirales phage</name>
    <dbReference type="NCBI Taxonomy" id="2100421"/>
    <lineage>
        <taxon>Viruses</taxon>
        <taxon>Duplodnaviria</taxon>
        <taxon>Heunggongvirae</taxon>
        <taxon>Uroviricota</taxon>
        <taxon>Caudoviricetes</taxon>
        <taxon>Peduoviridae</taxon>
        <taxon>Maltschvirus</taxon>
        <taxon>Maltschvirus maltsch</taxon>
    </lineage>
</organism>
<sequence>MATFNKFDSFTEAIAEKVHNLGSDVIKVMLTNSAPSASNTVKANLTDIAAGNGYTAGGTQSAQVTSAQTAGVYKLVLTDVVFTATGGSIGAFRYVVLYNDTATNKELIGYYDYGSAITLNTGETFTVDFDATNGVIQLQ</sequence>
<evidence type="ECO:0000313" key="1">
    <source>
        <dbReference type="EMBL" id="CAB4126247.1"/>
    </source>
</evidence>
<dbReference type="EMBL" id="LR796194">
    <property type="protein sequence ID" value="CAB4126247.1"/>
    <property type="molecule type" value="Genomic_DNA"/>
</dbReference>
<protein>
    <submittedName>
        <fullName evidence="1">Uncharacterized protein</fullName>
    </submittedName>
</protein>
<proteinExistence type="predicted"/>
<reference evidence="1" key="1">
    <citation type="submission" date="2020-04" db="EMBL/GenBank/DDBJ databases">
        <authorList>
            <person name="Chiriac C."/>
            <person name="Salcher M."/>
            <person name="Ghai R."/>
            <person name="Kavagutti S V."/>
        </authorList>
    </citation>
    <scope>NUCLEOTIDE SEQUENCE</scope>
</reference>